<dbReference type="GeneID" id="74985969"/>
<sequence>MLIFRLFWEFFKTGLFAIGGGLATLPFLYDMQAATGWFTLDDISNMIAISESTPGPMGINMATYTGFTSMGVLGGIAAVAGLVTPSIIIIIIVSNILEKFKTNKYVQYCMYGLRAASVGLISVAGLRVAEAAFLRTQLFAETGSLTDLFNIKAFIFGVVLYVVYKKTGKHPIIYILASGVIGVILSL</sequence>
<comment type="subcellular location">
    <subcellularLocation>
        <location evidence="1">Cell membrane</location>
        <topology evidence="1">Multi-pass membrane protein</topology>
    </subcellularLocation>
</comment>
<dbReference type="RefSeq" id="WP_015514949.1">
    <property type="nucleotide sequence ID" value="NZ_JAAXCM010000020.1"/>
</dbReference>
<dbReference type="InterPro" id="IPR003370">
    <property type="entry name" value="Chromate_transpt"/>
</dbReference>
<evidence type="ECO:0000256" key="6">
    <source>
        <dbReference type="ARBA" id="ARBA00023136"/>
    </source>
</evidence>
<feature type="transmembrane region" description="Helical" evidence="7">
    <location>
        <begin position="7"/>
        <end position="29"/>
    </location>
</feature>
<evidence type="ECO:0000256" key="2">
    <source>
        <dbReference type="ARBA" id="ARBA00005262"/>
    </source>
</evidence>
<proteinExistence type="inferred from homology"/>
<dbReference type="AlphaFoldDB" id="A0A3E2TN74"/>
<evidence type="ECO:0000256" key="1">
    <source>
        <dbReference type="ARBA" id="ARBA00004651"/>
    </source>
</evidence>
<keyword evidence="5 7" id="KW-1133">Transmembrane helix</keyword>
<dbReference type="PANTHER" id="PTHR43663:SF1">
    <property type="entry name" value="CHROMATE TRANSPORTER"/>
    <property type="match status" value="1"/>
</dbReference>
<accession>A0A3E2TN74</accession>
<reference evidence="8 9" key="1">
    <citation type="submission" date="2018-08" db="EMBL/GenBank/DDBJ databases">
        <title>A genome reference for cultivated species of the human gut microbiota.</title>
        <authorList>
            <person name="Zou Y."/>
            <person name="Xue W."/>
            <person name="Luo G."/>
        </authorList>
    </citation>
    <scope>NUCLEOTIDE SEQUENCE [LARGE SCALE GENOMIC DNA]</scope>
    <source>
        <strain evidence="8 9">AF45-17</strain>
    </source>
</reference>
<evidence type="ECO:0000313" key="9">
    <source>
        <dbReference type="Proteomes" id="UP000260773"/>
    </source>
</evidence>
<dbReference type="GO" id="GO:0015109">
    <property type="term" value="F:chromate transmembrane transporter activity"/>
    <property type="evidence" value="ECO:0007669"/>
    <property type="project" value="InterPro"/>
</dbReference>
<feature type="transmembrane region" description="Helical" evidence="7">
    <location>
        <begin position="148"/>
        <end position="164"/>
    </location>
</feature>
<evidence type="ECO:0000256" key="5">
    <source>
        <dbReference type="ARBA" id="ARBA00022989"/>
    </source>
</evidence>
<evidence type="ECO:0000256" key="3">
    <source>
        <dbReference type="ARBA" id="ARBA00022475"/>
    </source>
</evidence>
<dbReference type="Proteomes" id="UP000260773">
    <property type="component" value="Unassembled WGS sequence"/>
</dbReference>
<gene>
    <name evidence="8" type="ORF">DW070_08505</name>
</gene>
<feature type="transmembrane region" description="Helical" evidence="7">
    <location>
        <begin position="70"/>
        <end position="93"/>
    </location>
</feature>
<organism evidence="8 9">
    <name type="scientific">Coprococcus catus</name>
    <dbReference type="NCBI Taxonomy" id="116085"/>
    <lineage>
        <taxon>Bacteria</taxon>
        <taxon>Bacillati</taxon>
        <taxon>Bacillota</taxon>
        <taxon>Clostridia</taxon>
        <taxon>Lachnospirales</taxon>
        <taxon>Lachnospiraceae</taxon>
        <taxon>Coprococcus</taxon>
    </lineage>
</organism>
<protein>
    <submittedName>
        <fullName evidence="8">Chromate transporter</fullName>
    </submittedName>
</protein>
<comment type="similarity">
    <text evidence="2">Belongs to the chromate ion transporter (CHR) (TC 2.A.51) family.</text>
</comment>
<name>A0A3E2TN74_9FIRM</name>
<evidence type="ECO:0000313" key="8">
    <source>
        <dbReference type="EMBL" id="RGB79851.1"/>
    </source>
</evidence>
<keyword evidence="3" id="KW-1003">Cell membrane</keyword>
<dbReference type="GO" id="GO:0005886">
    <property type="term" value="C:plasma membrane"/>
    <property type="evidence" value="ECO:0007669"/>
    <property type="project" value="UniProtKB-SubCell"/>
</dbReference>
<comment type="caution">
    <text evidence="8">The sequence shown here is derived from an EMBL/GenBank/DDBJ whole genome shotgun (WGS) entry which is preliminary data.</text>
</comment>
<dbReference type="InterPro" id="IPR052518">
    <property type="entry name" value="CHR_Transporter"/>
</dbReference>
<evidence type="ECO:0000256" key="4">
    <source>
        <dbReference type="ARBA" id="ARBA00022692"/>
    </source>
</evidence>
<dbReference type="PANTHER" id="PTHR43663">
    <property type="entry name" value="CHROMATE TRANSPORT PROTEIN-RELATED"/>
    <property type="match status" value="1"/>
</dbReference>
<feature type="transmembrane region" description="Helical" evidence="7">
    <location>
        <begin position="105"/>
        <end position="128"/>
    </location>
</feature>
<keyword evidence="4 7" id="KW-0812">Transmembrane</keyword>
<evidence type="ECO:0000256" key="7">
    <source>
        <dbReference type="SAM" id="Phobius"/>
    </source>
</evidence>
<dbReference type="Pfam" id="PF02417">
    <property type="entry name" value="Chromate_transp"/>
    <property type="match status" value="1"/>
</dbReference>
<dbReference type="EMBL" id="QVEP01000017">
    <property type="protein sequence ID" value="RGB79851.1"/>
    <property type="molecule type" value="Genomic_DNA"/>
</dbReference>
<keyword evidence="6 7" id="KW-0472">Membrane</keyword>